<evidence type="ECO:0000313" key="2">
    <source>
        <dbReference type="EMBL" id="QJA84027.1"/>
    </source>
</evidence>
<dbReference type="AlphaFoldDB" id="A0A6M3KPL5"/>
<name>A0A6M3KPL5_9ZZZZ</name>
<evidence type="ECO:0000313" key="1">
    <source>
        <dbReference type="EMBL" id="QJA64645.1"/>
    </source>
</evidence>
<reference evidence="2" key="1">
    <citation type="submission" date="2020-03" db="EMBL/GenBank/DDBJ databases">
        <title>The deep terrestrial virosphere.</title>
        <authorList>
            <person name="Holmfeldt K."/>
            <person name="Nilsson E."/>
            <person name="Simone D."/>
            <person name="Lopez-Fernandez M."/>
            <person name="Wu X."/>
            <person name="de Brujin I."/>
            <person name="Lundin D."/>
            <person name="Andersson A."/>
            <person name="Bertilsson S."/>
            <person name="Dopson M."/>
        </authorList>
    </citation>
    <scope>NUCLEOTIDE SEQUENCE</scope>
    <source>
        <strain evidence="2">MM415A00233</strain>
        <strain evidence="1">MM415B00478</strain>
    </source>
</reference>
<sequence length="227" mass="23746">MGYSNVKISTEQGGSVLNVEDGALVKFGDSDDVKLGWSTTSTDRLLISATTNNTRFDIGTAALSFDIYLYGSASTAVWDASANTLDFNGADFNLQDDDMLALGDSNDATIAWATTSTDRLKIAAAANNTRFDIGTAALSFDLYLYGSAGTVIWDASGNSLTMSAGSLALDASSLDLNNSTNSVQFYLAPTLSTANVGPGGFRMYTNSTGAILAVNTTGTTWNTMALH</sequence>
<gene>
    <name evidence="2" type="ORF">MM415A00233_0029</name>
    <name evidence="1" type="ORF">MM415B00478_0042</name>
</gene>
<organism evidence="2">
    <name type="scientific">viral metagenome</name>
    <dbReference type="NCBI Taxonomy" id="1070528"/>
    <lineage>
        <taxon>unclassified sequences</taxon>
        <taxon>metagenomes</taxon>
        <taxon>organismal metagenomes</taxon>
    </lineage>
</organism>
<dbReference type="EMBL" id="MT142522">
    <property type="protein sequence ID" value="QJA84027.1"/>
    <property type="molecule type" value="Genomic_DNA"/>
</dbReference>
<dbReference type="EMBL" id="MT141523">
    <property type="protein sequence ID" value="QJA64645.1"/>
    <property type="molecule type" value="Genomic_DNA"/>
</dbReference>
<accession>A0A6M3KPL5</accession>
<proteinExistence type="predicted"/>
<protein>
    <submittedName>
        <fullName evidence="2">Uncharacterized protein</fullName>
    </submittedName>
</protein>